<dbReference type="Proteomes" id="UP000320857">
    <property type="component" value="Unassembled WGS sequence"/>
</dbReference>
<evidence type="ECO:0000256" key="3">
    <source>
        <dbReference type="ARBA" id="ARBA00023002"/>
    </source>
</evidence>
<dbReference type="EMBL" id="VJYK02000038">
    <property type="protein sequence ID" value="MQS01375.1"/>
    <property type="molecule type" value="Genomic_DNA"/>
</dbReference>
<dbReference type="RefSeq" id="WP_143646852.1">
    <property type="nucleotide sequence ID" value="NZ_JABJWZ010000049.1"/>
</dbReference>
<dbReference type="Proteomes" id="UP000525686">
    <property type="component" value="Unassembled WGS sequence"/>
</dbReference>
<evidence type="ECO:0000259" key="8">
    <source>
        <dbReference type="Pfam" id="PF13462"/>
    </source>
</evidence>
<dbReference type="Proteomes" id="UP000517765">
    <property type="component" value="Unassembled WGS sequence"/>
</dbReference>
<keyword evidence="7" id="KW-0812">Transmembrane</keyword>
<gene>
    <name evidence="11" type="ORF">FNX44_005685</name>
    <name evidence="9" type="ORF">H3146_08280</name>
    <name evidence="10" type="ORF">H3147_10165</name>
</gene>
<dbReference type="SUPFAM" id="SSF52833">
    <property type="entry name" value="Thioredoxin-like"/>
    <property type="match status" value="1"/>
</dbReference>
<keyword evidence="7" id="KW-0472">Membrane</keyword>
<reference evidence="11 12" key="1">
    <citation type="submission" date="2019-10" db="EMBL/GenBank/DDBJ databases">
        <title>Streptomyces sp. nov., a novel actinobacterium isolated from alkaline environment.</title>
        <authorList>
            <person name="Golinska P."/>
        </authorList>
    </citation>
    <scope>NUCLEOTIDE SEQUENCE [LARGE SCALE GENOMIC DNA]</scope>
    <source>
        <strain evidence="11 12">OF1</strain>
    </source>
</reference>
<evidence type="ECO:0000256" key="5">
    <source>
        <dbReference type="ARBA" id="ARBA00023284"/>
    </source>
</evidence>
<evidence type="ECO:0000313" key="13">
    <source>
        <dbReference type="Proteomes" id="UP000517765"/>
    </source>
</evidence>
<organism evidence="11 12">
    <name type="scientific">Streptomyces alkaliterrae</name>
    <dbReference type="NCBI Taxonomy" id="2213162"/>
    <lineage>
        <taxon>Bacteria</taxon>
        <taxon>Bacillati</taxon>
        <taxon>Actinomycetota</taxon>
        <taxon>Actinomycetes</taxon>
        <taxon>Kitasatosporales</taxon>
        <taxon>Streptomycetaceae</taxon>
        <taxon>Streptomyces</taxon>
    </lineage>
</organism>
<comment type="similarity">
    <text evidence="1">Belongs to the thioredoxin family. DsbA subfamily.</text>
</comment>
<evidence type="ECO:0000313" key="12">
    <source>
        <dbReference type="Proteomes" id="UP000320857"/>
    </source>
</evidence>
<proteinExistence type="inferred from homology"/>
<keyword evidence="2" id="KW-0732">Signal</keyword>
<evidence type="ECO:0000313" key="11">
    <source>
        <dbReference type="EMBL" id="MQS01375.1"/>
    </source>
</evidence>
<keyword evidence="5" id="KW-0676">Redox-active center</keyword>
<evidence type="ECO:0000256" key="2">
    <source>
        <dbReference type="ARBA" id="ARBA00022729"/>
    </source>
</evidence>
<name>A0A5P0YM35_9ACTN</name>
<keyword evidence="7" id="KW-1133">Transmembrane helix</keyword>
<sequence length="253" mass="27522">MSDNNDRHGPEQRSARDRLKEERERQKRSDKRRRTLTAALAVVAVLAAVGTVGVLATKKVGGEDDSAGPGPAPITEGDAQAPVTLDVYEDFRCPGCAGFEQTFGETINDLREAGRVKVRYHLVTVVDGHNGSSGSKNAANAAACAKDAGHFVAYHDLLFKHQQDTADGGFENKKNLVRLAKKVDGLDTPTFRECVNEGTHDEWVDRTHAAFLKSGYQATPTLVMNGEDLSKDRNAQFTPEMLVNKVEEAAEKS</sequence>
<accession>A0A5P0YM35</accession>
<dbReference type="Gene3D" id="3.40.30.10">
    <property type="entry name" value="Glutaredoxin"/>
    <property type="match status" value="1"/>
</dbReference>
<keyword evidence="4" id="KW-1015">Disulfide bond</keyword>
<evidence type="ECO:0000313" key="10">
    <source>
        <dbReference type="EMBL" id="MBB1259201.1"/>
    </source>
</evidence>
<feature type="domain" description="Thioredoxin-like fold" evidence="8">
    <location>
        <begin position="73"/>
        <end position="233"/>
    </location>
</feature>
<dbReference type="Pfam" id="PF13462">
    <property type="entry name" value="Thioredoxin_4"/>
    <property type="match status" value="1"/>
</dbReference>
<reference evidence="13 14" key="2">
    <citation type="submission" date="2020-05" db="EMBL/GenBank/DDBJ databases">
        <title>Classification of alakaliphilic streptomycetes isolated from an alkaline soil next to Lonar Crater, India and a proposal for the recognition of Streptomyces alkaliterrae sp. nov.</title>
        <authorList>
            <person name="Golinska P."/>
        </authorList>
    </citation>
    <scope>NUCLEOTIDE SEQUENCE [LARGE SCALE GENOMIC DNA]</scope>
    <source>
        <strain evidence="14">OF3</strain>
        <strain evidence="13">OF8</strain>
    </source>
</reference>
<keyword evidence="3" id="KW-0560">Oxidoreductase</keyword>
<feature type="region of interest" description="Disordered" evidence="6">
    <location>
        <begin position="1"/>
        <end position="33"/>
    </location>
</feature>
<reference evidence="9" key="3">
    <citation type="journal article" name="Syst. Appl. Microbiol.">
        <title>Streptomyces alkaliterrae sp. nov., isolated from an alkaline soil, and emended descriptions of Streptomyces alkaliphilus, Streptomyces calidiresistens and Streptomyces durbertensis.</title>
        <authorList>
            <person name="Swiecimska M."/>
            <person name="Golinska P."/>
            <person name="Nouioui I."/>
            <person name="Wypij M."/>
            <person name="Rai M."/>
            <person name="Sangal V."/>
            <person name="Goodfellow M."/>
        </authorList>
    </citation>
    <scope>NUCLEOTIDE SEQUENCE</scope>
    <source>
        <strain evidence="9">OF3</strain>
        <strain evidence="10">OF8</strain>
    </source>
</reference>
<feature type="transmembrane region" description="Helical" evidence="7">
    <location>
        <begin position="35"/>
        <end position="56"/>
    </location>
</feature>
<evidence type="ECO:0000313" key="14">
    <source>
        <dbReference type="Proteomes" id="UP000525686"/>
    </source>
</evidence>
<dbReference type="PANTHER" id="PTHR13887:SF14">
    <property type="entry name" value="DISULFIDE BOND FORMATION PROTEIN D"/>
    <property type="match status" value="1"/>
</dbReference>
<comment type="caution">
    <text evidence="11">The sequence shown here is derived from an EMBL/GenBank/DDBJ whole genome shotgun (WGS) entry which is preliminary data.</text>
</comment>
<evidence type="ECO:0000256" key="7">
    <source>
        <dbReference type="SAM" id="Phobius"/>
    </source>
</evidence>
<evidence type="ECO:0000256" key="6">
    <source>
        <dbReference type="SAM" id="MobiDB-lite"/>
    </source>
</evidence>
<dbReference type="EMBL" id="JABJWZ010000049">
    <property type="protein sequence ID" value="MBB1253368.1"/>
    <property type="molecule type" value="Genomic_DNA"/>
</dbReference>
<keyword evidence="12" id="KW-1185">Reference proteome</keyword>
<dbReference type="GO" id="GO:0016491">
    <property type="term" value="F:oxidoreductase activity"/>
    <property type="evidence" value="ECO:0007669"/>
    <property type="project" value="UniProtKB-KW"/>
</dbReference>
<evidence type="ECO:0000256" key="4">
    <source>
        <dbReference type="ARBA" id="ARBA00023157"/>
    </source>
</evidence>
<dbReference type="InterPro" id="IPR036249">
    <property type="entry name" value="Thioredoxin-like_sf"/>
</dbReference>
<evidence type="ECO:0000256" key="1">
    <source>
        <dbReference type="ARBA" id="ARBA00005791"/>
    </source>
</evidence>
<dbReference type="PANTHER" id="PTHR13887">
    <property type="entry name" value="GLUTATHIONE S-TRANSFERASE KAPPA"/>
    <property type="match status" value="1"/>
</dbReference>
<dbReference type="EMBL" id="JABJXA010000046">
    <property type="protein sequence ID" value="MBB1259201.1"/>
    <property type="molecule type" value="Genomic_DNA"/>
</dbReference>
<dbReference type="InterPro" id="IPR012336">
    <property type="entry name" value="Thioredoxin-like_fold"/>
</dbReference>
<feature type="region of interest" description="Disordered" evidence="6">
    <location>
        <begin position="59"/>
        <end position="78"/>
    </location>
</feature>
<evidence type="ECO:0000313" key="9">
    <source>
        <dbReference type="EMBL" id="MBB1253368.1"/>
    </source>
</evidence>
<protein>
    <submittedName>
        <fullName evidence="11">Thioredoxin domain-containing protein</fullName>
    </submittedName>
</protein>
<feature type="compositionally biased region" description="Basic and acidic residues" evidence="6">
    <location>
        <begin position="1"/>
        <end position="27"/>
    </location>
</feature>
<dbReference type="OrthoDB" id="4135024at2"/>
<dbReference type="AlphaFoldDB" id="A0A5P0YM35"/>